<evidence type="ECO:0000313" key="1">
    <source>
        <dbReference type="EMBL" id="ALU28968.1"/>
    </source>
</evidence>
<dbReference type="GeneID" id="14551258"/>
<dbReference type="SUPFAM" id="SSF46785">
    <property type="entry name" value="Winged helix' DNA-binding domain"/>
    <property type="match status" value="1"/>
</dbReference>
<gene>
    <name evidence="1" type="ORF">ATY89_02710</name>
    <name evidence="2" type="ORF">ATZ20_05735</name>
</gene>
<reference evidence="3 4" key="1">
    <citation type="submission" date="2015-12" db="EMBL/GenBank/DDBJ databases">
        <title>A stable core within a dynamic pangenome in Sulfolobus acidocaldarius.</title>
        <authorList>
            <person name="Anderson R."/>
            <person name="Kouris A."/>
            <person name="Seward C."/>
            <person name="Campbell K."/>
            <person name="Whitaker R."/>
        </authorList>
    </citation>
    <scope>NUCLEOTIDE SEQUENCE [LARGE SCALE GENOMIC DNA]</scope>
    <source>
        <strain evidence="1 4">GG12-C01-09</strain>
        <strain evidence="2 3">NG05B_CO5_07</strain>
    </source>
</reference>
<organism evidence="2 3">
    <name type="scientific">Sulfolobus acidocaldarius</name>
    <dbReference type="NCBI Taxonomy" id="2285"/>
    <lineage>
        <taxon>Archaea</taxon>
        <taxon>Thermoproteota</taxon>
        <taxon>Thermoprotei</taxon>
        <taxon>Sulfolobales</taxon>
        <taxon>Sulfolobaceae</taxon>
        <taxon>Sulfolobus</taxon>
    </lineage>
</organism>
<protein>
    <recommendedName>
        <fullName evidence="5">ArnR1-like winged helix-turn-helix domain-containing protein</fullName>
    </recommendedName>
</protein>
<sequence length="104" mass="12149">MTQNNPTKIRIYTLVILYVYGEMGFSELYNIIIQKFNITKGGFQHYINQLCNEGLITCRNAFYFVEGYKKKCNITDKGVKELFEIRDLLSLLVNDEGDNQVDKH</sequence>
<dbReference type="AlphaFoldDB" id="A0A0U3H9Q6"/>
<evidence type="ECO:0000313" key="4">
    <source>
        <dbReference type="Proteomes" id="UP000065473"/>
    </source>
</evidence>
<name>A0A0U3H9Q6_9CREN</name>
<dbReference type="EMBL" id="CP013695">
    <property type="protein sequence ID" value="ALU31695.1"/>
    <property type="molecule type" value="Genomic_DNA"/>
</dbReference>
<evidence type="ECO:0000313" key="2">
    <source>
        <dbReference type="EMBL" id="ALU31695.1"/>
    </source>
</evidence>
<dbReference type="InterPro" id="IPR036390">
    <property type="entry name" value="WH_DNA-bd_sf"/>
</dbReference>
<dbReference type="Proteomes" id="UP000060043">
    <property type="component" value="Chromosome"/>
</dbReference>
<accession>A0A0U3H9Q6</accession>
<dbReference type="OrthoDB" id="378922at2157"/>
<evidence type="ECO:0008006" key="5">
    <source>
        <dbReference type="Google" id="ProtNLM"/>
    </source>
</evidence>
<evidence type="ECO:0000313" key="3">
    <source>
        <dbReference type="Proteomes" id="UP000060043"/>
    </source>
</evidence>
<dbReference type="EMBL" id="CP013694">
    <property type="protein sequence ID" value="ALU28968.1"/>
    <property type="molecule type" value="Genomic_DNA"/>
</dbReference>
<proteinExistence type="predicted"/>
<dbReference type="Proteomes" id="UP000065473">
    <property type="component" value="Chromosome"/>
</dbReference>
<dbReference type="RefSeq" id="WP_011277619.1">
    <property type="nucleotide sequence ID" value="NZ_BHWZ01000001.1"/>
</dbReference>
<dbReference type="InterPro" id="IPR036388">
    <property type="entry name" value="WH-like_DNA-bd_sf"/>
</dbReference>
<dbReference type="Gene3D" id="1.10.10.10">
    <property type="entry name" value="Winged helix-like DNA-binding domain superfamily/Winged helix DNA-binding domain"/>
    <property type="match status" value="1"/>
</dbReference>